<dbReference type="SMART" id="SM00120">
    <property type="entry name" value="HX"/>
    <property type="match status" value="1"/>
</dbReference>
<dbReference type="InterPro" id="IPR018486">
    <property type="entry name" value="Hemopexin_CS"/>
</dbReference>
<accession>A0AAD3R900</accession>
<dbReference type="InterPro" id="IPR018487">
    <property type="entry name" value="Hemopexin-like_repeat"/>
</dbReference>
<dbReference type="Pfam" id="PF00413">
    <property type="entry name" value="Peptidase_M10"/>
    <property type="match status" value="1"/>
</dbReference>
<dbReference type="Gene3D" id="3.40.390.10">
    <property type="entry name" value="Collagenase (Catalytic Domain)"/>
    <property type="match status" value="1"/>
</dbReference>
<comment type="cofactor">
    <cofactor evidence="9">
        <name>Zn(2+)</name>
        <dbReference type="ChEBI" id="CHEBI:29105"/>
    </cofactor>
    <text evidence="9">Binds 2 Zn(2+) ions per subunit.</text>
</comment>
<keyword evidence="5 9" id="KW-0862">Zinc</keyword>
<gene>
    <name evidence="12" type="ORF">AKAME5_001153100</name>
</gene>
<evidence type="ECO:0000313" key="13">
    <source>
        <dbReference type="Proteomes" id="UP001279410"/>
    </source>
</evidence>
<evidence type="ECO:0000256" key="5">
    <source>
        <dbReference type="ARBA" id="ARBA00022833"/>
    </source>
</evidence>
<dbReference type="GO" id="GO:0004222">
    <property type="term" value="F:metalloendopeptidase activity"/>
    <property type="evidence" value="ECO:0007669"/>
    <property type="project" value="InterPro"/>
</dbReference>
<feature type="binding site" evidence="9">
    <location>
        <position position="68"/>
    </location>
    <ligand>
        <name>Ca(2+)</name>
        <dbReference type="ChEBI" id="CHEBI:29108"/>
        <label>2</label>
    </ligand>
</feature>
<dbReference type="Gene3D" id="2.110.10.10">
    <property type="entry name" value="Hemopexin-like domain"/>
    <property type="match status" value="1"/>
</dbReference>
<comment type="caution">
    <text evidence="12">The sequence shown here is derived from an EMBL/GenBank/DDBJ whole genome shotgun (WGS) entry which is preliminary data.</text>
</comment>
<dbReference type="PRINTS" id="PR00138">
    <property type="entry name" value="MATRIXIN"/>
</dbReference>
<feature type="binding site" evidence="9">
    <location>
        <position position="93"/>
    </location>
    <ligand>
        <name>Zn(2+)</name>
        <dbReference type="ChEBI" id="CHEBI:29105"/>
        <label>1</label>
    </ligand>
</feature>
<feature type="binding site" evidence="9">
    <location>
        <position position="129"/>
    </location>
    <ligand>
        <name>Zn(2+)</name>
        <dbReference type="ChEBI" id="CHEBI:29105"/>
        <label>2</label>
        <note>catalytic</note>
    </ligand>
</feature>
<dbReference type="GO" id="GO:0005615">
    <property type="term" value="C:extracellular space"/>
    <property type="evidence" value="ECO:0007669"/>
    <property type="project" value="TreeGrafter"/>
</dbReference>
<feature type="binding site" evidence="9">
    <location>
        <position position="86"/>
    </location>
    <ligand>
        <name>Ca(2+)</name>
        <dbReference type="ChEBI" id="CHEBI:29108"/>
        <label>3</label>
    </ligand>
</feature>
<organism evidence="12 13">
    <name type="scientific">Lates japonicus</name>
    <name type="common">Japanese lates</name>
    <dbReference type="NCBI Taxonomy" id="270547"/>
    <lineage>
        <taxon>Eukaryota</taxon>
        <taxon>Metazoa</taxon>
        <taxon>Chordata</taxon>
        <taxon>Craniata</taxon>
        <taxon>Vertebrata</taxon>
        <taxon>Euteleostomi</taxon>
        <taxon>Actinopterygii</taxon>
        <taxon>Neopterygii</taxon>
        <taxon>Teleostei</taxon>
        <taxon>Neoteleostei</taxon>
        <taxon>Acanthomorphata</taxon>
        <taxon>Carangaria</taxon>
        <taxon>Carangaria incertae sedis</taxon>
        <taxon>Centropomidae</taxon>
        <taxon>Lates</taxon>
    </lineage>
</organism>
<dbReference type="CDD" id="cd04278">
    <property type="entry name" value="ZnMc_MMP"/>
    <property type="match status" value="1"/>
</dbReference>
<evidence type="ECO:0000256" key="3">
    <source>
        <dbReference type="ARBA" id="ARBA00022723"/>
    </source>
</evidence>
<dbReference type="PROSITE" id="PS51642">
    <property type="entry name" value="HEMOPEXIN_2"/>
    <property type="match status" value="1"/>
</dbReference>
<keyword evidence="3 9" id="KW-0479">Metal-binding</keyword>
<feature type="binding site" evidence="9">
    <location>
        <position position="106"/>
    </location>
    <ligand>
        <name>Zn(2+)</name>
        <dbReference type="ChEBI" id="CHEBI:29105"/>
        <label>1</label>
    </ligand>
</feature>
<comment type="similarity">
    <text evidence="1">Belongs to the peptidase M10A family.</text>
</comment>
<evidence type="ECO:0000256" key="10">
    <source>
        <dbReference type="PROSITE-ProRule" id="PRU01011"/>
    </source>
</evidence>
<evidence type="ECO:0000313" key="12">
    <source>
        <dbReference type="EMBL" id="GLD59536.1"/>
    </source>
</evidence>
<dbReference type="Proteomes" id="UP001279410">
    <property type="component" value="Unassembled WGS sequence"/>
</dbReference>
<dbReference type="InterPro" id="IPR033739">
    <property type="entry name" value="M10A_MMP"/>
</dbReference>
<feature type="binding site" evidence="9">
    <location>
        <position position="208"/>
    </location>
    <ligand>
        <name>Ca(2+)</name>
        <dbReference type="ChEBI" id="CHEBI:29108"/>
        <label>4</label>
    </ligand>
</feature>
<feature type="binding site" evidence="9">
    <location>
        <position position="108"/>
    </location>
    <ligand>
        <name>Ca(2+)</name>
        <dbReference type="ChEBI" id="CHEBI:29108"/>
        <label>3</label>
    </ligand>
</feature>
<feature type="binding site" evidence="9">
    <location>
        <position position="111"/>
    </location>
    <ligand>
        <name>Ca(2+)</name>
        <dbReference type="ChEBI" id="CHEBI:29108"/>
        <label>3</label>
    </ligand>
</feature>
<feature type="repeat" description="Hemopexin" evidence="10">
    <location>
        <begin position="200"/>
        <end position="248"/>
    </location>
</feature>
<keyword evidence="13" id="KW-1185">Reference proteome</keyword>
<feature type="binding site" evidence="9">
    <location>
        <position position="147"/>
    </location>
    <ligand>
        <name>Zn(2+)</name>
        <dbReference type="ChEBI" id="CHEBI:29105"/>
        <label>2</label>
        <note>catalytic</note>
    </ligand>
</feature>
<evidence type="ECO:0000256" key="7">
    <source>
        <dbReference type="ARBA" id="ARBA00023049"/>
    </source>
</evidence>
<feature type="binding site" evidence="9">
    <location>
        <position position="78"/>
    </location>
    <ligand>
        <name>Zn(2+)</name>
        <dbReference type="ChEBI" id="CHEBI:29105"/>
        <label>1</label>
    </ligand>
</feature>
<evidence type="ECO:0000256" key="9">
    <source>
        <dbReference type="PIRSR" id="PIRSR621190-2"/>
    </source>
</evidence>
<evidence type="ECO:0000256" key="8">
    <source>
        <dbReference type="PIRSR" id="PIRSR621190-1"/>
    </source>
</evidence>
<evidence type="ECO:0000256" key="1">
    <source>
        <dbReference type="ARBA" id="ARBA00010370"/>
    </source>
</evidence>
<dbReference type="SMART" id="SM00235">
    <property type="entry name" value="ZnMc"/>
    <property type="match status" value="1"/>
</dbReference>
<dbReference type="InterPro" id="IPR024079">
    <property type="entry name" value="MetalloPept_cat_dom_sf"/>
</dbReference>
<dbReference type="PANTHER" id="PTHR10201">
    <property type="entry name" value="MATRIX METALLOPROTEINASE"/>
    <property type="match status" value="1"/>
</dbReference>
<feature type="binding site" evidence="9">
    <location>
        <position position="80"/>
    </location>
    <ligand>
        <name>Zn(2+)</name>
        <dbReference type="ChEBI" id="CHEBI:29105"/>
        <label>1</label>
    </ligand>
</feature>
<dbReference type="PANTHER" id="PTHR10201:SF20">
    <property type="entry name" value="STROMELYSIN-3"/>
    <property type="match status" value="1"/>
</dbReference>
<evidence type="ECO:0000259" key="11">
    <source>
        <dbReference type="SMART" id="SM00235"/>
    </source>
</evidence>
<comment type="cofactor">
    <cofactor evidence="9">
        <name>Ca(2+)</name>
        <dbReference type="ChEBI" id="CHEBI:29108"/>
    </cofactor>
    <text evidence="9">Can bind about 5 Ca(2+) ions per subunit.</text>
</comment>
<feature type="active site" evidence="8">
    <location>
        <position position="130"/>
    </location>
</feature>
<feature type="binding site" evidence="9">
    <location>
        <position position="85"/>
    </location>
    <ligand>
        <name>Ca(2+)</name>
        <dbReference type="ChEBI" id="CHEBI:29108"/>
        <label>3</label>
    </ligand>
</feature>
<dbReference type="EMBL" id="BRZM01000037">
    <property type="protein sequence ID" value="GLD59536.1"/>
    <property type="molecule type" value="Genomic_DNA"/>
</dbReference>
<keyword evidence="7" id="KW-0482">Metalloprotease</keyword>
<feature type="binding site" evidence="9">
    <location>
        <position position="139"/>
    </location>
    <ligand>
        <name>Zn(2+)</name>
        <dbReference type="ChEBI" id="CHEBI:29105"/>
        <label>2</label>
        <note>catalytic</note>
    </ligand>
</feature>
<evidence type="ECO:0000256" key="4">
    <source>
        <dbReference type="ARBA" id="ARBA00022801"/>
    </source>
</evidence>
<protein>
    <submittedName>
        <fullName evidence="12">Stromelysin-3-like protein</fullName>
    </submittedName>
</protein>
<dbReference type="InterPro" id="IPR021190">
    <property type="entry name" value="Pept_M10A"/>
</dbReference>
<sequence length="277" mass="31307">MFEKERKKNIPGTISLSLSAESARKRKLPQKPEGLVDASSCWEHVKEFVMMAVVVEGGAGVHYNGKADIRIDFTRYWHGDNLPFDGPGGILAHAFFPKTHRQGDIHFDYDESWTLGNHMGTDLLQVAAHEFGHVLGLQHSREPGAIMSAYYSFSYPLRLSQDDKQGIQFLYGAHPQVLPSQRPPPPPPSITETNEIVTNPDACQTDFDAVSMIRGELFFFKSGYVWRIRDGHLESGYPALASRHWRGIPDNIDAAFEDKSGNIWFFQGERRRRLSCC</sequence>
<dbReference type="GO" id="GO:0030574">
    <property type="term" value="P:collagen catabolic process"/>
    <property type="evidence" value="ECO:0007669"/>
    <property type="project" value="TreeGrafter"/>
</dbReference>
<proteinExistence type="inferred from homology"/>
<dbReference type="GO" id="GO:0030198">
    <property type="term" value="P:extracellular matrix organization"/>
    <property type="evidence" value="ECO:0007669"/>
    <property type="project" value="TreeGrafter"/>
</dbReference>
<feature type="binding site" evidence="9">
    <location>
        <position position="255"/>
    </location>
    <ligand>
        <name>Ca(2+)</name>
        <dbReference type="ChEBI" id="CHEBI:29108"/>
        <label>5</label>
    </ligand>
</feature>
<dbReference type="Pfam" id="PF00045">
    <property type="entry name" value="Hemopexin"/>
    <property type="match status" value="1"/>
</dbReference>
<keyword evidence="4" id="KW-0378">Hydrolase</keyword>
<dbReference type="GO" id="GO:0008270">
    <property type="term" value="F:zinc ion binding"/>
    <property type="evidence" value="ECO:0007669"/>
    <property type="project" value="InterPro"/>
</dbReference>
<feature type="binding site" evidence="9">
    <location>
        <position position="104"/>
    </location>
    <ligand>
        <name>Ca(2+)</name>
        <dbReference type="ChEBI" id="CHEBI:29108"/>
        <label>2</label>
    </ligand>
</feature>
<dbReference type="InterPro" id="IPR001818">
    <property type="entry name" value="Pept_M10_metallopeptidase"/>
</dbReference>
<feature type="binding site" evidence="9">
    <location>
        <position position="111"/>
    </location>
    <ligand>
        <name>Ca(2+)</name>
        <dbReference type="ChEBI" id="CHEBI:29108"/>
        <label>1</label>
    </ligand>
</feature>
<dbReference type="SUPFAM" id="SSF50923">
    <property type="entry name" value="Hemopexin-like domain"/>
    <property type="match status" value="1"/>
</dbReference>
<dbReference type="GO" id="GO:0031012">
    <property type="term" value="C:extracellular matrix"/>
    <property type="evidence" value="ECO:0007669"/>
    <property type="project" value="InterPro"/>
</dbReference>
<dbReference type="InterPro" id="IPR006026">
    <property type="entry name" value="Peptidase_Metallo"/>
</dbReference>
<dbReference type="PROSITE" id="PS00024">
    <property type="entry name" value="HEMOPEXIN"/>
    <property type="match status" value="1"/>
</dbReference>
<feature type="binding site" evidence="9">
    <location>
        <position position="253"/>
    </location>
    <ligand>
        <name>Ca(2+)</name>
        <dbReference type="ChEBI" id="CHEBI:29108"/>
        <label>4</label>
    </ligand>
</feature>
<feature type="binding site" evidence="9">
    <location>
        <position position="133"/>
    </location>
    <ligand>
        <name>Zn(2+)</name>
        <dbReference type="ChEBI" id="CHEBI:29105"/>
        <label>2</label>
        <note>catalytic</note>
    </ligand>
</feature>
<keyword evidence="6 9" id="KW-0106">Calcium</keyword>
<dbReference type="InterPro" id="IPR036375">
    <property type="entry name" value="Hemopexin-like_dom_sf"/>
</dbReference>
<evidence type="ECO:0000256" key="6">
    <source>
        <dbReference type="ARBA" id="ARBA00022837"/>
    </source>
</evidence>
<reference evidence="12" key="1">
    <citation type="submission" date="2022-08" db="EMBL/GenBank/DDBJ databases">
        <title>Genome sequencing of akame (Lates japonicus).</title>
        <authorList>
            <person name="Hashiguchi Y."/>
            <person name="Takahashi H."/>
        </authorList>
    </citation>
    <scope>NUCLEOTIDE SEQUENCE</scope>
    <source>
        <strain evidence="12">Kochi</strain>
    </source>
</reference>
<keyword evidence="2" id="KW-0645">Protease</keyword>
<evidence type="ECO:0000256" key="2">
    <source>
        <dbReference type="ARBA" id="ARBA00022670"/>
    </source>
</evidence>
<dbReference type="AlphaFoldDB" id="A0AAD3R900"/>
<feature type="domain" description="Peptidase metallopeptidase" evidence="11">
    <location>
        <begin position="6"/>
        <end position="173"/>
    </location>
</feature>
<name>A0AAD3R900_LATJO</name>
<dbReference type="SUPFAM" id="SSF55486">
    <property type="entry name" value="Metalloproteases ('zincins'), catalytic domain"/>
    <property type="match status" value="1"/>
</dbReference>
<dbReference type="GO" id="GO:0006508">
    <property type="term" value="P:proteolysis"/>
    <property type="evidence" value="ECO:0007669"/>
    <property type="project" value="UniProtKB-KW"/>
</dbReference>